<dbReference type="RefSeq" id="WP_104565128.1">
    <property type="nucleotide sequence ID" value="NZ_CATVXE010000028.1"/>
</dbReference>
<dbReference type="EMBL" id="CATVXE010000028">
    <property type="protein sequence ID" value="CAJ0696258.1"/>
    <property type="molecule type" value="Genomic_DNA"/>
</dbReference>
<dbReference type="InterPro" id="IPR021005">
    <property type="entry name" value="Znf_CGNR"/>
</dbReference>
<accession>A0AAD2B0N2</accession>
<evidence type="ECO:0000313" key="2">
    <source>
        <dbReference type="EMBL" id="CAJ0696258.1"/>
    </source>
</evidence>
<dbReference type="InterPro" id="IPR010852">
    <property type="entry name" value="ABATE"/>
</dbReference>
<evidence type="ECO:0000313" key="5">
    <source>
        <dbReference type="Proteomes" id="UP001190452"/>
    </source>
</evidence>
<feature type="domain" description="Zinc finger CGNR" evidence="1">
    <location>
        <begin position="144"/>
        <end position="185"/>
    </location>
</feature>
<dbReference type="AlphaFoldDB" id="A0AAD2B0N2"/>
<gene>
    <name evidence="3" type="ORF">R77569_03778</name>
    <name evidence="2" type="ORF">R77591_04558</name>
</gene>
<dbReference type="SUPFAM" id="SSF160904">
    <property type="entry name" value="Jann2411-like"/>
    <property type="match status" value="1"/>
</dbReference>
<organism evidence="2 4">
    <name type="scientific">Ralstonia mannitolilytica</name>
    <dbReference type="NCBI Taxonomy" id="105219"/>
    <lineage>
        <taxon>Bacteria</taxon>
        <taxon>Pseudomonadati</taxon>
        <taxon>Pseudomonadota</taxon>
        <taxon>Betaproteobacteria</taxon>
        <taxon>Burkholderiales</taxon>
        <taxon>Burkholderiaceae</taxon>
        <taxon>Ralstonia</taxon>
    </lineage>
</organism>
<comment type="caution">
    <text evidence="2">The sequence shown here is derived from an EMBL/GenBank/DDBJ whole genome shotgun (WGS) entry which is preliminary data.</text>
</comment>
<dbReference type="PANTHER" id="PTHR35525:SF3">
    <property type="entry name" value="BLL6575 PROTEIN"/>
    <property type="match status" value="1"/>
</dbReference>
<proteinExistence type="predicted"/>
<evidence type="ECO:0000259" key="1">
    <source>
        <dbReference type="Pfam" id="PF11706"/>
    </source>
</evidence>
<evidence type="ECO:0000313" key="4">
    <source>
        <dbReference type="Proteomes" id="UP001190002"/>
    </source>
</evidence>
<reference evidence="2 5" key="1">
    <citation type="submission" date="2023-07" db="EMBL/GenBank/DDBJ databases">
        <authorList>
            <person name="Peeters C."/>
        </authorList>
    </citation>
    <scope>NUCLEOTIDE SEQUENCE</scope>
    <source>
        <strain evidence="3 5">R-77569</strain>
        <strain evidence="2">R-77591</strain>
    </source>
</reference>
<dbReference type="Proteomes" id="UP001190452">
    <property type="component" value="Unassembled WGS sequence"/>
</dbReference>
<dbReference type="PANTHER" id="PTHR35525">
    <property type="entry name" value="BLL6575 PROTEIN"/>
    <property type="match status" value="1"/>
</dbReference>
<dbReference type="Pfam" id="PF07336">
    <property type="entry name" value="ABATE"/>
    <property type="match status" value="1"/>
</dbReference>
<dbReference type="InterPro" id="IPR023286">
    <property type="entry name" value="ABATE_dom_sf"/>
</dbReference>
<dbReference type="EMBL" id="CAUDKV010000018">
    <property type="protein sequence ID" value="CAJ0887134.1"/>
    <property type="molecule type" value="Genomic_DNA"/>
</dbReference>
<evidence type="ECO:0000313" key="3">
    <source>
        <dbReference type="EMBL" id="CAJ0887134.1"/>
    </source>
</evidence>
<keyword evidence="5" id="KW-1185">Reference proteome</keyword>
<protein>
    <recommendedName>
        <fullName evidence="1">Zinc finger CGNR domain-containing protein</fullName>
    </recommendedName>
</protein>
<dbReference type="Proteomes" id="UP001190002">
    <property type="component" value="Unassembled WGS sequence"/>
</dbReference>
<sequence length="188" mass="21097">MPADTPPLIADDAVLDMLNTVDHVQGRPHDFWQSDDDVSDWLVRAGWWAEAFAGQSPPGVLLAVARHLREVIRQLVEARKAGRPCSADALNAFLRQAPSHPILIWAAGTPRVERVRPADSVEQRLAALAEAAAHLLAEGDFRHIRQCEHPDCGRWFYDRTKAHSRRWCSMALCGNRHKVAAHRKRLQG</sequence>
<dbReference type="Gene3D" id="1.10.3300.10">
    <property type="entry name" value="Jann2411-like domain"/>
    <property type="match status" value="1"/>
</dbReference>
<dbReference type="Pfam" id="PF11706">
    <property type="entry name" value="zf-CGNR"/>
    <property type="match status" value="1"/>
</dbReference>
<name>A0AAD2B0N2_9RALS</name>